<organism evidence="1 2">
    <name type="scientific">Caerostris extrusa</name>
    <name type="common">Bark spider</name>
    <name type="synonym">Caerostris bankana</name>
    <dbReference type="NCBI Taxonomy" id="172846"/>
    <lineage>
        <taxon>Eukaryota</taxon>
        <taxon>Metazoa</taxon>
        <taxon>Ecdysozoa</taxon>
        <taxon>Arthropoda</taxon>
        <taxon>Chelicerata</taxon>
        <taxon>Arachnida</taxon>
        <taxon>Araneae</taxon>
        <taxon>Araneomorphae</taxon>
        <taxon>Entelegynae</taxon>
        <taxon>Araneoidea</taxon>
        <taxon>Araneidae</taxon>
        <taxon>Caerostris</taxon>
    </lineage>
</organism>
<name>A0AAV4N742_CAEEX</name>
<keyword evidence="2" id="KW-1185">Reference proteome</keyword>
<comment type="caution">
    <text evidence="1">The sequence shown here is derived from an EMBL/GenBank/DDBJ whole genome shotgun (WGS) entry which is preliminary data.</text>
</comment>
<dbReference type="Proteomes" id="UP001054945">
    <property type="component" value="Unassembled WGS sequence"/>
</dbReference>
<evidence type="ECO:0000313" key="1">
    <source>
        <dbReference type="EMBL" id="GIX79244.1"/>
    </source>
</evidence>
<proteinExistence type="predicted"/>
<evidence type="ECO:0000313" key="2">
    <source>
        <dbReference type="Proteomes" id="UP001054945"/>
    </source>
</evidence>
<gene>
    <name evidence="1" type="ORF">CEXT_613281</name>
</gene>
<dbReference type="EMBL" id="BPLR01002914">
    <property type="protein sequence ID" value="GIX79244.1"/>
    <property type="molecule type" value="Genomic_DNA"/>
</dbReference>
<dbReference type="AlphaFoldDB" id="A0AAV4N742"/>
<sequence>MKRNTAGYLQMNLKHYGYRRLSTPTVAMVTLSISKSLPSSLTLNSLTSNLIHFSPDHNAHLWPWPTFSSNSVHNSSFPAYFSYLAAS</sequence>
<accession>A0AAV4N742</accession>
<reference evidence="1 2" key="1">
    <citation type="submission" date="2021-06" db="EMBL/GenBank/DDBJ databases">
        <title>Caerostris extrusa draft genome.</title>
        <authorList>
            <person name="Kono N."/>
            <person name="Arakawa K."/>
        </authorList>
    </citation>
    <scope>NUCLEOTIDE SEQUENCE [LARGE SCALE GENOMIC DNA]</scope>
</reference>
<protein>
    <submittedName>
        <fullName evidence="1">Uncharacterized protein</fullName>
    </submittedName>
</protein>